<organism evidence="1 2">
    <name type="scientific">Reyranella humidisoli</name>
    <dbReference type="NCBI Taxonomy" id="2849149"/>
    <lineage>
        <taxon>Bacteria</taxon>
        <taxon>Pseudomonadati</taxon>
        <taxon>Pseudomonadota</taxon>
        <taxon>Alphaproteobacteria</taxon>
        <taxon>Hyphomicrobiales</taxon>
        <taxon>Reyranellaceae</taxon>
        <taxon>Reyranella</taxon>
    </lineage>
</organism>
<reference evidence="1 2" key="1">
    <citation type="submission" date="2021-06" db="EMBL/GenBank/DDBJ databases">
        <authorList>
            <person name="Lee D.H."/>
        </authorList>
    </citation>
    <scope>NUCLEOTIDE SEQUENCE [LARGE SCALE GENOMIC DNA]</scope>
    <source>
        <strain evidence="1 2">MMS21-HV4-11</strain>
    </source>
</reference>
<name>A0ABS6IKP9_9HYPH</name>
<accession>A0ABS6IKP9</accession>
<evidence type="ECO:0000313" key="1">
    <source>
        <dbReference type="EMBL" id="MBU8874580.1"/>
    </source>
</evidence>
<dbReference type="EMBL" id="JAHOPB010000001">
    <property type="protein sequence ID" value="MBU8874580.1"/>
    <property type="molecule type" value="Genomic_DNA"/>
</dbReference>
<comment type="caution">
    <text evidence="1">The sequence shown here is derived from an EMBL/GenBank/DDBJ whole genome shotgun (WGS) entry which is preliminary data.</text>
</comment>
<proteinExistence type="predicted"/>
<keyword evidence="2" id="KW-1185">Reference proteome</keyword>
<sequence length="261" mass="29215">MPVRPTTVSKPLNIYKIEINKGALDALPTDVRRNFLLFGHIANEINTLYRLLIFSIKEQSNDVMKLFAESRSFTIARLLIGTTQEGYVALNKHVLSQKFGHTYLPLLNAKGQAALKRVRKHLSDMELMASIRNNFAFHHPTSAQIDNAYARIPHDSDMSIYSGTPRHSSLYTMSLNLMTQGILDCLNDPEDKLSHADAMGQIMDDVINKSTDLNDFIEALLGTIAEREKLSPHPLSNSNIVLTVDGHESMTSFAIPPLLRT</sequence>
<evidence type="ECO:0000313" key="2">
    <source>
        <dbReference type="Proteomes" id="UP000727907"/>
    </source>
</evidence>
<dbReference type="RefSeq" id="WP_216960362.1">
    <property type="nucleotide sequence ID" value="NZ_JAHOPB010000001.1"/>
</dbReference>
<dbReference type="Proteomes" id="UP000727907">
    <property type="component" value="Unassembled WGS sequence"/>
</dbReference>
<gene>
    <name evidence="1" type="ORF">KQ910_12470</name>
</gene>
<protein>
    <submittedName>
        <fullName evidence="1">Uncharacterized protein</fullName>
    </submittedName>
</protein>